<dbReference type="EMBL" id="LDAU01000164">
    <property type="protein sequence ID" value="KRX01795.1"/>
    <property type="molecule type" value="Genomic_DNA"/>
</dbReference>
<feature type="region of interest" description="Disordered" evidence="1">
    <location>
        <begin position="1614"/>
        <end position="1639"/>
    </location>
</feature>
<dbReference type="SUPFAM" id="SSF49313">
    <property type="entry name" value="Cadherin-like"/>
    <property type="match status" value="2"/>
</dbReference>
<proteinExistence type="predicted"/>
<reference evidence="3 4" key="1">
    <citation type="journal article" date="2015" name="Sci. Rep.">
        <title>Genome of the facultative scuticociliatosis pathogen Pseudocohnilembus persalinus provides insight into its virulence through horizontal gene transfer.</title>
        <authorList>
            <person name="Xiong J."/>
            <person name="Wang G."/>
            <person name="Cheng J."/>
            <person name="Tian M."/>
            <person name="Pan X."/>
            <person name="Warren A."/>
            <person name="Jiang C."/>
            <person name="Yuan D."/>
            <person name="Miao W."/>
        </authorList>
    </citation>
    <scope>NUCLEOTIDE SEQUENCE [LARGE SCALE GENOMIC DNA]</scope>
    <source>
        <strain evidence="3">36N120E</strain>
    </source>
</reference>
<name>A0A0V0QHN4_PSEPJ</name>
<keyword evidence="4" id="KW-1185">Reference proteome</keyword>
<gene>
    <name evidence="3" type="ORF">PPERSA_00168</name>
</gene>
<dbReference type="Gene3D" id="2.60.40.10">
    <property type="entry name" value="Immunoglobulins"/>
    <property type="match status" value="2"/>
</dbReference>
<dbReference type="GO" id="GO:0005509">
    <property type="term" value="F:calcium ion binding"/>
    <property type="evidence" value="ECO:0007669"/>
    <property type="project" value="InterPro"/>
</dbReference>
<dbReference type="InterPro" id="IPR015919">
    <property type="entry name" value="Cadherin-like_sf"/>
</dbReference>
<evidence type="ECO:0000313" key="4">
    <source>
        <dbReference type="Proteomes" id="UP000054937"/>
    </source>
</evidence>
<accession>A0A0V0QHN4</accession>
<organism evidence="3 4">
    <name type="scientific">Pseudocohnilembus persalinus</name>
    <name type="common">Ciliate</name>
    <dbReference type="NCBI Taxonomy" id="266149"/>
    <lineage>
        <taxon>Eukaryota</taxon>
        <taxon>Sar</taxon>
        <taxon>Alveolata</taxon>
        <taxon>Ciliophora</taxon>
        <taxon>Intramacronucleata</taxon>
        <taxon>Oligohymenophorea</taxon>
        <taxon>Scuticociliatia</taxon>
        <taxon>Philasterida</taxon>
        <taxon>Pseudocohnilembidae</taxon>
        <taxon>Pseudocohnilembus</taxon>
    </lineage>
</organism>
<dbReference type="SMART" id="SM00736">
    <property type="entry name" value="CADG"/>
    <property type="match status" value="2"/>
</dbReference>
<dbReference type="Proteomes" id="UP000054937">
    <property type="component" value="Unassembled WGS sequence"/>
</dbReference>
<evidence type="ECO:0000313" key="3">
    <source>
        <dbReference type="EMBL" id="KRX01795.1"/>
    </source>
</evidence>
<evidence type="ECO:0000259" key="2">
    <source>
        <dbReference type="SMART" id="SM00736"/>
    </source>
</evidence>
<dbReference type="Pfam" id="PF05345">
    <property type="entry name" value="He_PIG"/>
    <property type="match status" value="1"/>
</dbReference>
<dbReference type="InterPro" id="IPR013783">
    <property type="entry name" value="Ig-like_fold"/>
</dbReference>
<dbReference type="PANTHER" id="PTHR21559">
    <property type="entry name" value="DYSTROGLYCAN-RELATED"/>
    <property type="match status" value="1"/>
</dbReference>
<evidence type="ECO:0000256" key="1">
    <source>
        <dbReference type="SAM" id="MobiDB-lite"/>
    </source>
</evidence>
<dbReference type="InterPro" id="IPR006644">
    <property type="entry name" value="Cadg"/>
</dbReference>
<feature type="region of interest" description="Disordered" evidence="1">
    <location>
        <begin position="1203"/>
        <end position="1222"/>
    </location>
</feature>
<feature type="domain" description="Dystroglycan-type cadherin-like" evidence="2">
    <location>
        <begin position="614"/>
        <end position="722"/>
    </location>
</feature>
<comment type="caution">
    <text evidence="3">The sequence shown here is derived from an EMBL/GenBank/DDBJ whole genome shotgun (WGS) entry which is preliminary data.</text>
</comment>
<dbReference type="OrthoDB" id="41532at2759"/>
<dbReference type="InParanoid" id="A0A0V0QHN4"/>
<dbReference type="GO" id="GO:0043236">
    <property type="term" value="F:laminin binding"/>
    <property type="evidence" value="ECO:0007669"/>
    <property type="project" value="TreeGrafter"/>
</dbReference>
<feature type="domain" description="Dystroglycan-type cadherin-like" evidence="2">
    <location>
        <begin position="846"/>
        <end position="942"/>
    </location>
</feature>
<protein>
    <submittedName>
        <fullName evidence="3">Cadherin-like protein</fullName>
    </submittedName>
</protein>
<feature type="compositionally biased region" description="Acidic residues" evidence="1">
    <location>
        <begin position="1627"/>
        <end position="1639"/>
    </location>
</feature>
<sequence length="1639" mass="191981">MFAKIIQDNTIISHFVTLVLDNIGFKIYNLYESIIVGFTLTEYYTYKNNGIQDVSLLIVGNIQYICLFGVNYGIDIYDVRVVEKPHKYQQNTSSIGIIQRGSIMQYELFGFKYIIVFRYEGIERLNIYDVTDSSNIQLISTINGEQLPNGTKGFANIYKINGIDYIFASDYDQIVVYNIFDIKNAYIFVRLKIGSNFIDILQFEIYLSYYKYETYYLLTTTQYQTNIIQIYTSGMFVQIPTISIAYMEGIEQSQEFPNKYQYYDIEFSQGVFRYLHSDRIKLQDLIIISNHKGIYIFDITNIDQVYLLKYLDAQYAKSSLLSYMQIISMNLKTYLQVCSGEQGIIQIDISDPKNAYYLSQIDTKYAMHFQTIQKNDEYYNIIADQIDGIKISKIYQYGVYPVVTQEIIDGQKQFNIKLKIYQPSYFQPYYSTGKFKLLDIQVMEEHAELNTFTTTPNWMTINLDQQIISLKPSTKAELDKVNKIYYVYSLKIDQLELQEYVEAAYPTSSLDYEQLKLELISFGHITKNMFIQDYIGQDYNLQLSSQFNDYLEGITGFLKIKQFHGHILANTDFITASNNPPVITCSEQYLKYELKSKQDTLCPQNDIQEQFDSQLMISLGLKIAKVGKYISFRFSEDNFYDYDKDTLTYSISNIKRTFENKTSIDGLYYTDISWLAFSGEDRILQGTPTTSYYNNILEISITASDGYDNTTALLTIDHRTIPPKYNANVDTLQKQFNSQNPNPQIGQPIYLNFQNSIPFIDEDKDELKYLAYKFVKSQSKFILIHDLNKYDTANYLSFNNYTLTFQGTVPKNYNKETEIYCVQAFDGYEYSDCQIFKIEYNDKAPKLKSKIGNQKVTVNQNFEFTIQSDSFEDEDKQLSITATQKDGSPLPEWLEFDSNSNTFYGTPEEIVNVEIQLTATDIEGKSVQTIFKIEVQYSIYYLGMQLYKYGGIFVGLIGLLGVWNYQNVFYNLFGKKRYRSYRKDCLTIGETYFHKYIPMISKEYYNSCKLVWSIFLQNAQENNLKISNSLDLKDLIVNNNQNIEPVFQALKPILVNPKNKISLKQVNKIIQETYTGKYSKDKLNTNFGVIIHHFLNHFRLQEDPETYEIYNLIKQNAQKQLITYANQKITSPLDWYKEYIEILEKDIDEIEQNKFPTLAIKQLEIFDAVMEIIDPDNKIIENTYKSEYLQFQNILSLNLQSQNQKNKNEQNNQDNNNDQETNNQNKKINFLLLKNAIISEAKMQETIIVGKSRQVNIVKALGIKRHPFFQAGFIRFLKNEQYNIEGHMNDPLPSWLQFEFLHKTAILLQGIPQSLEDQELIIQIQDNHSFILREYLLDIKKPGNQKKIKLTKFNTFYTLKMSQEKKSQSVSLNRIQNNQNTDHYLDKTKQPLMDASQQSYSNTTLEQIDEDIPKDQQNISNKSLIYQSRKQKQISKMEENFENISKISNRINLQNQILNLSSNKLNAQDNQLTNKNINNFDNQLLFDESNDTLRTNRYTHTQNQTQIDSISNLMSSKNAYENQNNQQIKINFNQDKKHIYPKLQNKQISIRIDDETNSKQQIQKLEQKKRKIQNFNGNDKQSPIIMEKNKFQQQQINDNDDNYIVFDSTFSLKKNNSSYPKVKDQEQIDADQINEENEN</sequence>
<dbReference type="GO" id="GO:0016011">
    <property type="term" value="C:dystroglycan complex"/>
    <property type="evidence" value="ECO:0007669"/>
    <property type="project" value="TreeGrafter"/>
</dbReference>
<dbReference type="PANTHER" id="PTHR21559:SF21">
    <property type="entry name" value="DYSTROGLYCAN 1"/>
    <property type="match status" value="1"/>
</dbReference>